<evidence type="ECO:0000256" key="2">
    <source>
        <dbReference type="ARBA" id="ARBA00022714"/>
    </source>
</evidence>
<dbReference type="Pfam" id="PF00848">
    <property type="entry name" value="Ring_hydroxyl_A"/>
    <property type="match status" value="1"/>
</dbReference>
<reference evidence="9" key="1">
    <citation type="journal article" date="2019" name="Int. J. Syst. Evol. Microbiol.">
        <title>The Global Catalogue of Microorganisms (GCM) 10K type strain sequencing project: providing services to taxonomists for standard genome sequencing and annotation.</title>
        <authorList>
            <consortium name="The Broad Institute Genomics Platform"/>
            <consortium name="The Broad Institute Genome Sequencing Center for Infectious Disease"/>
            <person name="Wu L."/>
            <person name="Ma J."/>
        </authorList>
    </citation>
    <scope>NUCLEOTIDE SEQUENCE [LARGE SCALE GENOMIC DNA]</scope>
    <source>
        <strain evidence="9">CGMCC 4.7241</strain>
    </source>
</reference>
<protein>
    <submittedName>
        <fullName evidence="8">Aromatic ring-hydroxylating dioxygenase subunit alpha</fullName>
        <ecNumber evidence="8">1.14.13.-</ecNumber>
    </submittedName>
</protein>
<keyword evidence="2" id="KW-0001">2Fe-2S</keyword>
<dbReference type="SUPFAM" id="SSF50022">
    <property type="entry name" value="ISP domain"/>
    <property type="match status" value="1"/>
</dbReference>
<keyword evidence="6" id="KW-0411">Iron-sulfur</keyword>
<dbReference type="InterPro" id="IPR036922">
    <property type="entry name" value="Rieske_2Fe-2S_sf"/>
</dbReference>
<dbReference type="Pfam" id="PF00355">
    <property type="entry name" value="Rieske"/>
    <property type="match status" value="1"/>
</dbReference>
<keyword evidence="3" id="KW-0479">Metal-binding</keyword>
<comment type="cofactor">
    <cofactor evidence="1">
        <name>Fe cation</name>
        <dbReference type="ChEBI" id="CHEBI:24875"/>
    </cofactor>
</comment>
<dbReference type="RefSeq" id="WP_205113990.1">
    <property type="nucleotide sequence ID" value="NZ_JAFBCM010000001.1"/>
</dbReference>
<evidence type="ECO:0000256" key="5">
    <source>
        <dbReference type="ARBA" id="ARBA00023004"/>
    </source>
</evidence>
<evidence type="ECO:0000313" key="9">
    <source>
        <dbReference type="Proteomes" id="UP001595699"/>
    </source>
</evidence>
<dbReference type="CDD" id="cd03469">
    <property type="entry name" value="Rieske_RO_Alpha_N"/>
    <property type="match status" value="1"/>
</dbReference>
<dbReference type="Proteomes" id="UP001595699">
    <property type="component" value="Unassembled WGS sequence"/>
</dbReference>
<keyword evidence="4 8" id="KW-0560">Oxidoreductase</keyword>
<dbReference type="GO" id="GO:0051213">
    <property type="term" value="F:dioxygenase activity"/>
    <property type="evidence" value="ECO:0007669"/>
    <property type="project" value="UniProtKB-KW"/>
</dbReference>
<keyword evidence="9" id="KW-1185">Reference proteome</keyword>
<proteinExistence type="predicted"/>
<accession>A0ABV7YA49</accession>
<feature type="domain" description="Rieske" evidence="7">
    <location>
        <begin position="48"/>
        <end position="151"/>
    </location>
</feature>
<organism evidence="8 9">
    <name type="scientific">Tenggerimyces flavus</name>
    <dbReference type="NCBI Taxonomy" id="1708749"/>
    <lineage>
        <taxon>Bacteria</taxon>
        <taxon>Bacillati</taxon>
        <taxon>Actinomycetota</taxon>
        <taxon>Actinomycetes</taxon>
        <taxon>Propionibacteriales</taxon>
        <taxon>Nocardioidaceae</taxon>
        <taxon>Tenggerimyces</taxon>
    </lineage>
</organism>
<evidence type="ECO:0000256" key="3">
    <source>
        <dbReference type="ARBA" id="ARBA00022723"/>
    </source>
</evidence>
<evidence type="ECO:0000256" key="1">
    <source>
        <dbReference type="ARBA" id="ARBA00001962"/>
    </source>
</evidence>
<dbReference type="Gene3D" id="3.90.380.10">
    <property type="entry name" value="Naphthalene 1,2-dioxygenase Alpha Subunit, Chain A, domain 1"/>
    <property type="match status" value="2"/>
</dbReference>
<dbReference type="PANTHER" id="PTHR43756:SF5">
    <property type="entry name" value="CHOLINE MONOOXYGENASE, CHLOROPLASTIC"/>
    <property type="match status" value="1"/>
</dbReference>
<keyword evidence="8" id="KW-0223">Dioxygenase</keyword>
<evidence type="ECO:0000256" key="4">
    <source>
        <dbReference type="ARBA" id="ARBA00023002"/>
    </source>
</evidence>
<dbReference type="InterPro" id="IPR001663">
    <property type="entry name" value="Rng_hydr_dOase-A"/>
</dbReference>
<gene>
    <name evidence="8" type="ORF">ACFOUW_11810</name>
</gene>
<comment type="caution">
    <text evidence="8">The sequence shown here is derived from an EMBL/GenBank/DDBJ whole genome shotgun (WGS) entry which is preliminary data.</text>
</comment>
<dbReference type="InterPro" id="IPR015879">
    <property type="entry name" value="Ring_hydroxy_dOase_asu_C_dom"/>
</dbReference>
<dbReference type="PROSITE" id="PS51296">
    <property type="entry name" value="RIESKE"/>
    <property type="match status" value="1"/>
</dbReference>
<keyword evidence="5" id="KW-0408">Iron</keyword>
<dbReference type="Gene3D" id="2.102.10.10">
    <property type="entry name" value="Rieske [2Fe-2S] iron-sulphur domain"/>
    <property type="match status" value="1"/>
</dbReference>
<evidence type="ECO:0000256" key="6">
    <source>
        <dbReference type="ARBA" id="ARBA00023014"/>
    </source>
</evidence>
<sequence>MPISAPLDEAAVRAALRPHGESVMLPAAAYTSDEVLAWERRHLFAGAWTCLGRKEELTEGTHKAVTIGDVAVLLTFENGTVRAFANVCRHRGHELLPQEGVGNRRAVVCPYHGWAYQLDGSLRTAPGMTELPKDHGLVELGAREWNGWVFVNAYGTPPAFEHYLGGMAQLIDPYQPGELKLKARHEYDIQANWKVIVENYHECYHCPLIHPELCRVSPPTSGDNWDLPGAFVGGSMDLRDQAETMSLDGRSNGTFLEGVDRRSIRYVSLFPNLLVSAHPDYVMTHRLVPKTTNQTYVECSWYMPADVDDPTYAVEFWDVTNREDWAACESVQRGLESPHFRPGPLAPNEDAVYQWVALLASSYLDPSAALDNSVRMSSQA</sequence>
<dbReference type="PRINTS" id="PR00090">
    <property type="entry name" value="RNGDIOXGNASE"/>
</dbReference>
<dbReference type="InterPro" id="IPR017941">
    <property type="entry name" value="Rieske_2Fe-2S"/>
</dbReference>
<evidence type="ECO:0000259" key="7">
    <source>
        <dbReference type="PROSITE" id="PS51296"/>
    </source>
</evidence>
<name>A0ABV7YA49_9ACTN</name>
<dbReference type="CDD" id="cd08884">
    <property type="entry name" value="RHO_alpha_C_GbcA-like"/>
    <property type="match status" value="1"/>
</dbReference>
<dbReference type="PANTHER" id="PTHR43756">
    <property type="entry name" value="CHOLINE MONOOXYGENASE, CHLOROPLASTIC"/>
    <property type="match status" value="1"/>
</dbReference>
<dbReference type="EMBL" id="JBHRZH010000009">
    <property type="protein sequence ID" value="MFC3761526.1"/>
    <property type="molecule type" value="Genomic_DNA"/>
</dbReference>
<dbReference type="EC" id="1.14.13.-" evidence="8"/>
<dbReference type="SUPFAM" id="SSF55961">
    <property type="entry name" value="Bet v1-like"/>
    <property type="match status" value="1"/>
</dbReference>
<evidence type="ECO:0000313" key="8">
    <source>
        <dbReference type="EMBL" id="MFC3761526.1"/>
    </source>
</evidence>